<sequence>MSATTKRSGVRSVVAPPRPERPAHHVQGAADQVGETLAAHRKRDIDGFISPAPESLDEPQDRACAARRARSTDPASNPPSHAAAWVLLVEGYNEMAVAQDFATLTRQSGAGPAIAGDLYLLGHVGQREEAGPT</sequence>
<proteinExistence type="predicted"/>
<dbReference type="RefSeq" id="WP_199050661.1">
    <property type="nucleotide sequence ID" value="NZ_JAELXT010000025.1"/>
</dbReference>
<protein>
    <submittedName>
        <fullName evidence="2">Uncharacterized protein</fullName>
    </submittedName>
</protein>
<feature type="region of interest" description="Disordered" evidence="1">
    <location>
        <begin position="1"/>
        <end position="29"/>
    </location>
</feature>
<evidence type="ECO:0000313" key="3">
    <source>
        <dbReference type="Proteomes" id="UP000620670"/>
    </source>
</evidence>
<reference evidence="3" key="1">
    <citation type="submission" date="2020-12" db="EMBL/GenBank/DDBJ databases">
        <title>Hymenobacter sp.</title>
        <authorList>
            <person name="Kim M.K."/>
        </authorList>
    </citation>
    <scope>NUCLEOTIDE SEQUENCE [LARGE SCALE GENOMIC DNA]</scope>
    <source>
        <strain evidence="3">BT325</strain>
    </source>
</reference>
<feature type="region of interest" description="Disordered" evidence="1">
    <location>
        <begin position="46"/>
        <end position="80"/>
    </location>
</feature>
<accession>A0ABS0Y542</accession>
<dbReference type="EMBL" id="JAELXT010000025">
    <property type="protein sequence ID" value="MBJ6127437.1"/>
    <property type="molecule type" value="Genomic_DNA"/>
</dbReference>
<gene>
    <name evidence="2" type="ORF">JAO75_18715</name>
</gene>
<organism evidence="2 3">
    <name type="scientific">Microvirga splendida</name>
    <dbReference type="NCBI Taxonomy" id="2795727"/>
    <lineage>
        <taxon>Bacteria</taxon>
        <taxon>Pseudomonadati</taxon>
        <taxon>Pseudomonadota</taxon>
        <taxon>Alphaproteobacteria</taxon>
        <taxon>Hyphomicrobiales</taxon>
        <taxon>Methylobacteriaceae</taxon>
        <taxon>Microvirga</taxon>
    </lineage>
</organism>
<evidence type="ECO:0000256" key="1">
    <source>
        <dbReference type="SAM" id="MobiDB-lite"/>
    </source>
</evidence>
<keyword evidence="3" id="KW-1185">Reference proteome</keyword>
<evidence type="ECO:0000313" key="2">
    <source>
        <dbReference type="EMBL" id="MBJ6127437.1"/>
    </source>
</evidence>
<comment type="caution">
    <text evidence="2">The sequence shown here is derived from an EMBL/GenBank/DDBJ whole genome shotgun (WGS) entry which is preliminary data.</text>
</comment>
<name>A0ABS0Y542_9HYPH</name>
<dbReference type="Proteomes" id="UP000620670">
    <property type="component" value="Unassembled WGS sequence"/>
</dbReference>